<keyword evidence="9" id="KW-1185">Reference proteome</keyword>
<dbReference type="GO" id="GO:0050518">
    <property type="term" value="F:2-C-methyl-D-erythritol 4-phosphate cytidylyltransferase activity"/>
    <property type="evidence" value="ECO:0007669"/>
    <property type="project" value="UniProtKB-UniRule"/>
</dbReference>
<comment type="catalytic activity">
    <reaction evidence="1 7">
        <text>2-C-methyl-D-erythritol 4-phosphate + CTP + H(+) = 4-CDP-2-C-methyl-D-erythritol + diphosphate</text>
        <dbReference type="Rhea" id="RHEA:13429"/>
        <dbReference type="ChEBI" id="CHEBI:15378"/>
        <dbReference type="ChEBI" id="CHEBI:33019"/>
        <dbReference type="ChEBI" id="CHEBI:37563"/>
        <dbReference type="ChEBI" id="CHEBI:57823"/>
        <dbReference type="ChEBI" id="CHEBI:58262"/>
        <dbReference type="EC" id="2.7.7.60"/>
    </reaction>
</comment>
<reference evidence="8 9" key="1">
    <citation type="submission" date="2019-03" db="EMBL/GenBank/DDBJ databases">
        <title>Genomic Encyclopedia of Type Strains, Phase IV (KMG-IV): sequencing the most valuable type-strain genomes for metagenomic binning, comparative biology and taxonomic classification.</title>
        <authorList>
            <person name="Goeker M."/>
        </authorList>
    </citation>
    <scope>NUCLEOTIDE SEQUENCE [LARGE SCALE GENOMIC DNA]</scope>
    <source>
        <strain evidence="8 9">DSM 23802</strain>
    </source>
</reference>
<comment type="function">
    <text evidence="7">Catalyzes the formation of 4-diphosphocytidyl-2-C-methyl-D-erythritol from CTP and 2-C-methyl-D-erythritol 4-phosphate (MEP).</text>
</comment>
<dbReference type="UniPathway" id="UPA00056">
    <property type="reaction ID" value="UER00093"/>
</dbReference>
<dbReference type="InterPro" id="IPR034683">
    <property type="entry name" value="IspD/TarI"/>
</dbReference>
<name>A0A4R3KER3_9BACI</name>
<feature type="site" description="Transition state stabilizer" evidence="7">
    <location>
        <position position="15"/>
    </location>
</feature>
<dbReference type="SUPFAM" id="SSF53448">
    <property type="entry name" value="Nucleotide-diphospho-sugar transferases"/>
    <property type="match status" value="1"/>
</dbReference>
<proteinExistence type="inferred from homology"/>
<dbReference type="Proteomes" id="UP000295788">
    <property type="component" value="Unassembled WGS sequence"/>
</dbReference>
<keyword evidence="4 7" id="KW-0808">Transferase</keyword>
<comment type="similarity">
    <text evidence="3 7">Belongs to the IspD/TarI cytidylyltransferase family. IspD subfamily.</text>
</comment>
<dbReference type="EMBL" id="SMAB01000012">
    <property type="protein sequence ID" value="TCS81573.1"/>
    <property type="molecule type" value="Genomic_DNA"/>
</dbReference>
<dbReference type="FunFam" id="3.90.550.10:FF:000003">
    <property type="entry name" value="2-C-methyl-D-erythritol 4-phosphate cytidylyltransferase"/>
    <property type="match status" value="1"/>
</dbReference>
<evidence type="ECO:0000256" key="7">
    <source>
        <dbReference type="HAMAP-Rule" id="MF_00108"/>
    </source>
</evidence>
<feature type="site" description="Positions MEP for the nucleophilic attack" evidence="7">
    <location>
        <position position="152"/>
    </location>
</feature>
<keyword evidence="5 7" id="KW-0548">Nucleotidyltransferase</keyword>
<dbReference type="HAMAP" id="MF_00108">
    <property type="entry name" value="IspD"/>
    <property type="match status" value="1"/>
</dbReference>
<organism evidence="8 9">
    <name type="scientific">Tepidibacillus fermentans</name>
    <dbReference type="NCBI Taxonomy" id="1281767"/>
    <lineage>
        <taxon>Bacteria</taxon>
        <taxon>Bacillati</taxon>
        <taxon>Bacillota</taxon>
        <taxon>Bacilli</taxon>
        <taxon>Bacillales</taxon>
        <taxon>Bacillaceae</taxon>
        <taxon>Tepidibacillus</taxon>
    </lineage>
</organism>
<gene>
    <name evidence="7" type="primary">ispD</name>
    <name evidence="8" type="ORF">EDD72_11269</name>
</gene>
<dbReference type="PROSITE" id="PS01295">
    <property type="entry name" value="ISPD"/>
    <property type="match status" value="1"/>
</dbReference>
<dbReference type="EC" id="2.7.7.60" evidence="7"/>
<dbReference type="GO" id="GO:0019288">
    <property type="term" value="P:isopentenyl diphosphate biosynthetic process, methylerythritol 4-phosphate pathway"/>
    <property type="evidence" value="ECO:0007669"/>
    <property type="project" value="UniProtKB-UniRule"/>
</dbReference>
<evidence type="ECO:0000256" key="2">
    <source>
        <dbReference type="ARBA" id="ARBA00004787"/>
    </source>
</evidence>
<evidence type="ECO:0000256" key="6">
    <source>
        <dbReference type="ARBA" id="ARBA00023229"/>
    </source>
</evidence>
<sequence length="229" mass="25945">MKCGIVIPAAGRGRRMGANVNKQFIPLDGKPILIHTLEKFSRLPWVDEIVIVSHPDEITIMEQLVQQYGIQRVKAIVPGGKERQDSIYNGLTFLETEYVMVHDGARPFVKQTHLEQLWQTVQKIGAVALGVPVKDTIKIVDQDGFIQSTPDRKSLWAIQTPQAFRLSILRMAYEEAKKDRFLGTDDSSLVERLGMKVMVVEGDYHNIKITTPEDLILAESILKHWSEEV</sequence>
<evidence type="ECO:0000256" key="1">
    <source>
        <dbReference type="ARBA" id="ARBA00001282"/>
    </source>
</evidence>
<feature type="site" description="Transition state stabilizer" evidence="7">
    <location>
        <position position="22"/>
    </location>
</feature>
<evidence type="ECO:0000256" key="5">
    <source>
        <dbReference type="ARBA" id="ARBA00022695"/>
    </source>
</evidence>
<dbReference type="Pfam" id="PF01128">
    <property type="entry name" value="IspD"/>
    <property type="match status" value="1"/>
</dbReference>
<dbReference type="CDD" id="cd02516">
    <property type="entry name" value="CDP-ME_synthetase"/>
    <property type="match status" value="1"/>
</dbReference>
<dbReference type="Gene3D" id="3.90.550.10">
    <property type="entry name" value="Spore Coat Polysaccharide Biosynthesis Protein SpsA, Chain A"/>
    <property type="match status" value="1"/>
</dbReference>
<dbReference type="AlphaFoldDB" id="A0A4R3KER3"/>
<dbReference type="NCBIfam" id="TIGR00453">
    <property type="entry name" value="ispD"/>
    <property type="match status" value="1"/>
</dbReference>
<dbReference type="InterPro" id="IPR018294">
    <property type="entry name" value="ISPD_synthase_CS"/>
</dbReference>
<dbReference type="PANTHER" id="PTHR32125:SF4">
    <property type="entry name" value="2-C-METHYL-D-ERYTHRITOL 4-PHOSPHATE CYTIDYLYLTRANSFERASE, CHLOROPLASTIC"/>
    <property type="match status" value="1"/>
</dbReference>
<dbReference type="InterPro" id="IPR050088">
    <property type="entry name" value="IspD/TarI_cytidylyltransf_bact"/>
</dbReference>
<evidence type="ECO:0000313" key="8">
    <source>
        <dbReference type="EMBL" id="TCS81573.1"/>
    </source>
</evidence>
<evidence type="ECO:0000256" key="3">
    <source>
        <dbReference type="ARBA" id="ARBA00009789"/>
    </source>
</evidence>
<dbReference type="PANTHER" id="PTHR32125">
    <property type="entry name" value="2-C-METHYL-D-ERYTHRITOL 4-PHOSPHATE CYTIDYLYLTRANSFERASE, CHLOROPLASTIC"/>
    <property type="match status" value="1"/>
</dbReference>
<dbReference type="InterPro" id="IPR001228">
    <property type="entry name" value="IspD"/>
</dbReference>
<accession>A0A4R3KER3</accession>
<comment type="caution">
    <text evidence="8">The sequence shown here is derived from an EMBL/GenBank/DDBJ whole genome shotgun (WGS) entry which is preliminary data.</text>
</comment>
<comment type="pathway">
    <text evidence="2 7">Isoprenoid biosynthesis; isopentenyl diphosphate biosynthesis via DXP pathway; isopentenyl diphosphate from 1-deoxy-D-xylulose 5-phosphate: step 2/6.</text>
</comment>
<feature type="site" description="Positions MEP for the nucleophilic attack" evidence="7">
    <location>
        <position position="208"/>
    </location>
</feature>
<protein>
    <recommendedName>
        <fullName evidence="7">2-C-methyl-D-erythritol 4-phosphate cytidylyltransferase</fullName>
        <ecNumber evidence="7">2.7.7.60</ecNumber>
    </recommendedName>
    <alternativeName>
        <fullName evidence="7">4-diphosphocytidyl-2C-methyl-D-erythritol synthase</fullName>
    </alternativeName>
    <alternativeName>
        <fullName evidence="7">MEP cytidylyltransferase</fullName>
        <shortName evidence="7">MCT</shortName>
    </alternativeName>
</protein>
<dbReference type="InterPro" id="IPR029044">
    <property type="entry name" value="Nucleotide-diphossugar_trans"/>
</dbReference>
<evidence type="ECO:0000256" key="4">
    <source>
        <dbReference type="ARBA" id="ARBA00022679"/>
    </source>
</evidence>
<evidence type="ECO:0000313" key="9">
    <source>
        <dbReference type="Proteomes" id="UP000295788"/>
    </source>
</evidence>
<keyword evidence="6 7" id="KW-0414">Isoprene biosynthesis</keyword>